<keyword evidence="1" id="KW-1133">Transmembrane helix</keyword>
<dbReference type="PANTHER" id="PTHR14969">
    <property type="entry name" value="SPHINGOSINE-1-PHOSPHATE PHOSPHOHYDROLASE"/>
    <property type="match status" value="1"/>
</dbReference>
<feature type="transmembrane region" description="Helical" evidence="1">
    <location>
        <begin position="98"/>
        <end position="118"/>
    </location>
</feature>
<sequence>MSISALPPTGRPRPVQVVVPAALLLLSLSLFAADADLIADHHAWLVDRPLLAEAVEHRDGMLNAVMTAVTHAAEVPLLVMSVLVAVVLGRRARSWRPLVLIGAAGAGSVVAATVVKNLTDRIRPPASYWVVQETDFSFPSRHTTMAAALLPLLAYLVARQLRSRTAVASVWGAASALVALVGASRVYLGVHWATDVVGGMALGASVTLLLITVDLARDLRAERREEA</sequence>
<dbReference type="InterPro" id="IPR036938">
    <property type="entry name" value="PAP2/HPO_sf"/>
</dbReference>
<dbReference type="PANTHER" id="PTHR14969:SF13">
    <property type="entry name" value="AT30094P"/>
    <property type="match status" value="1"/>
</dbReference>
<reference evidence="4 5" key="1">
    <citation type="submission" date="2017-08" db="EMBL/GenBank/DDBJ databases">
        <title>Complete Genome Sequence of Streptomyces formicae KY5, the formicamycin producer.</title>
        <authorList>
            <person name="Holmes N.A."/>
            <person name="Devine R."/>
            <person name="Qin Z."/>
            <person name="Seipke R.F."/>
            <person name="Wilkinson B."/>
            <person name="Hutchings M.I."/>
        </authorList>
    </citation>
    <scope>NUCLEOTIDE SEQUENCE [LARGE SCALE GENOMIC DNA]</scope>
    <source>
        <strain evidence="4 5">KY5</strain>
    </source>
</reference>
<evidence type="ECO:0000313" key="4">
    <source>
        <dbReference type="EMBL" id="ATL29337.1"/>
    </source>
</evidence>
<dbReference type="CDD" id="cd03392">
    <property type="entry name" value="PAP2_like_2"/>
    <property type="match status" value="1"/>
</dbReference>
<feature type="transmembrane region" description="Helical" evidence="1">
    <location>
        <begin position="138"/>
        <end position="158"/>
    </location>
</feature>
<keyword evidence="5" id="KW-1185">Reference proteome</keyword>
<feature type="transmembrane region" description="Helical" evidence="1">
    <location>
        <begin position="196"/>
        <end position="216"/>
    </location>
</feature>
<proteinExistence type="predicted"/>
<accession>A0A291QCV8</accession>
<feature type="signal peptide" evidence="2">
    <location>
        <begin position="1"/>
        <end position="32"/>
    </location>
</feature>
<dbReference type="KEGG" id="sfk:KY5_4319"/>
<evidence type="ECO:0000256" key="2">
    <source>
        <dbReference type="SAM" id="SignalP"/>
    </source>
</evidence>
<name>A0A291QCV8_9ACTN</name>
<dbReference type="Gene3D" id="1.20.144.10">
    <property type="entry name" value="Phosphatidic acid phosphatase type 2/haloperoxidase"/>
    <property type="match status" value="2"/>
</dbReference>
<evidence type="ECO:0000313" key="5">
    <source>
        <dbReference type="Proteomes" id="UP000221011"/>
    </source>
</evidence>
<dbReference type="Pfam" id="PF01569">
    <property type="entry name" value="PAP2"/>
    <property type="match status" value="1"/>
</dbReference>
<dbReference type="SUPFAM" id="SSF48317">
    <property type="entry name" value="Acid phosphatase/Vanadium-dependent haloperoxidase"/>
    <property type="match status" value="1"/>
</dbReference>
<feature type="chain" id="PRO_5039705542" evidence="2">
    <location>
        <begin position="33"/>
        <end position="227"/>
    </location>
</feature>
<dbReference type="SMART" id="SM00014">
    <property type="entry name" value="acidPPc"/>
    <property type="match status" value="1"/>
</dbReference>
<dbReference type="InterPro" id="IPR000326">
    <property type="entry name" value="PAP2/HPO"/>
</dbReference>
<keyword evidence="1" id="KW-0472">Membrane</keyword>
<feature type="transmembrane region" description="Helical" evidence="1">
    <location>
        <begin position="64"/>
        <end position="86"/>
    </location>
</feature>
<evidence type="ECO:0000259" key="3">
    <source>
        <dbReference type="SMART" id="SM00014"/>
    </source>
</evidence>
<dbReference type="RefSeq" id="WP_098243859.1">
    <property type="nucleotide sequence ID" value="NZ_CP022685.1"/>
</dbReference>
<dbReference type="AlphaFoldDB" id="A0A291QCV8"/>
<feature type="domain" description="Phosphatidic acid phosphatase type 2/haloperoxidase" evidence="3">
    <location>
        <begin position="96"/>
        <end position="211"/>
    </location>
</feature>
<dbReference type="Proteomes" id="UP000221011">
    <property type="component" value="Chromosome"/>
</dbReference>
<feature type="transmembrane region" description="Helical" evidence="1">
    <location>
        <begin position="170"/>
        <end position="190"/>
    </location>
</feature>
<keyword evidence="1" id="KW-0812">Transmembrane</keyword>
<keyword evidence="2" id="KW-0732">Signal</keyword>
<dbReference type="EMBL" id="CP022685">
    <property type="protein sequence ID" value="ATL29337.1"/>
    <property type="molecule type" value="Genomic_DNA"/>
</dbReference>
<protein>
    <submittedName>
        <fullName evidence="4">Membrane-associated phospholipid phosphatase</fullName>
    </submittedName>
</protein>
<gene>
    <name evidence="4" type="ORF">KY5_4319</name>
</gene>
<organism evidence="4 5">
    <name type="scientific">Streptomyces formicae</name>
    <dbReference type="NCBI Taxonomy" id="1616117"/>
    <lineage>
        <taxon>Bacteria</taxon>
        <taxon>Bacillati</taxon>
        <taxon>Actinomycetota</taxon>
        <taxon>Actinomycetes</taxon>
        <taxon>Kitasatosporales</taxon>
        <taxon>Streptomycetaceae</taxon>
        <taxon>Streptomyces</taxon>
    </lineage>
</organism>
<evidence type="ECO:0000256" key="1">
    <source>
        <dbReference type="SAM" id="Phobius"/>
    </source>
</evidence>